<comment type="function">
    <text evidence="1">Involved in DNA recombination.</text>
</comment>
<protein>
    <recommendedName>
        <fullName evidence="3">DNA recombination protein RmuC homolog</fullName>
    </recommendedName>
</protein>
<dbReference type="Proteomes" id="UP001215503">
    <property type="component" value="Unassembled WGS sequence"/>
</dbReference>
<evidence type="ECO:0000256" key="5">
    <source>
        <dbReference type="ARBA" id="ARBA00023172"/>
    </source>
</evidence>
<evidence type="ECO:0000256" key="6">
    <source>
        <dbReference type="SAM" id="Coils"/>
    </source>
</evidence>
<evidence type="ECO:0000256" key="2">
    <source>
        <dbReference type="ARBA" id="ARBA00009840"/>
    </source>
</evidence>
<accession>A0ABT5YR39</accession>
<dbReference type="RefSeq" id="WP_275824245.1">
    <property type="nucleotide sequence ID" value="NZ_JARHUD010000014.1"/>
</dbReference>
<organism evidence="7 8">
    <name type="scientific">Aquibaculum arenosum</name>
    <dbReference type="NCBI Taxonomy" id="3032591"/>
    <lineage>
        <taxon>Bacteria</taxon>
        <taxon>Pseudomonadati</taxon>
        <taxon>Pseudomonadota</taxon>
        <taxon>Alphaproteobacteria</taxon>
        <taxon>Rhodospirillales</taxon>
        <taxon>Rhodovibrionaceae</taxon>
        <taxon>Aquibaculum</taxon>
    </lineage>
</organism>
<evidence type="ECO:0000313" key="7">
    <source>
        <dbReference type="EMBL" id="MDF2097429.1"/>
    </source>
</evidence>
<gene>
    <name evidence="7" type="primary">rmuC</name>
    <name evidence="7" type="ORF">P2G67_15740</name>
</gene>
<reference evidence="7 8" key="1">
    <citation type="submission" date="2023-03" db="EMBL/GenBank/DDBJ databases">
        <title>Fodinicurvata sp. CAU 1616 isolated from sea sendiment.</title>
        <authorList>
            <person name="Kim W."/>
        </authorList>
    </citation>
    <scope>NUCLEOTIDE SEQUENCE [LARGE SCALE GENOMIC DNA]</scope>
    <source>
        <strain evidence="7 8">CAU 1616</strain>
    </source>
</reference>
<dbReference type="PANTHER" id="PTHR30563">
    <property type="entry name" value="DNA RECOMBINATION PROTEIN RMUC"/>
    <property type="match status" value="1"/>
</dbReference>
<evidence type="ECO:0000313" key="8">
    <source>
        <dbReference type="Proteomes" id="UP001215503"/>
    </source>
</evidence>
<keyword evidence="5" id="KW-0233">DNA recombination</keyword>
<keyword evidence="8" id="KW-1185">Reference proteome</keyword>
<keyword evidence="4 6" id="KW-0175">Coiled coil</keyword>
<evidence type="ECO:0000256" key="4">
    <source>
        <dbReference type="ARBA" id="ARBA00023054"/>
    </source>
</evidence>
<dbReference type="InterPro" id="IPR003798">
    <property type="entry name" value="DNA_recombination_RmuC"/>
</dbReference>
<dbReference type="Pfam" id="PF02646">
    <property type="entry name" value="RmuC"/>
    <property type="match status" value="1"/>
</dbReference>
<proteinExistence type="inferred from homology"/>
<dbReference type="PANTHER" id="PTHR30563:SF0">
    <property type="entry name" value="DNA RECOMBINATION PROTEIN RMUC"/>
    <property type="match status" value="1"/>
</dbReference>
<sequence length="478" mass="53965">MDPILFAVVAAVLAGALLGAFLTHLLLRKGAQAREALLRQQIEELAPYREEAFALREPATRLVRAEEERDALREERNNALRENERLGVTLEKERQAHEQKLQELSSVRGQIEKDLKLLSQSLLKDTSDAFLKRAREVFEAQQKESRSGLESLVKPVGEALKAYQEKLAATEQARKRDEGRIGEQLRQVAESHAKLQHTTGTLVNALRAAPKTRGRWGEQQLRTVLEMAGMMEYVDFTTEHHVATSDGPLRPDVVLRLPGGRRIVVDAKTSMSAYLEALEAVDDAERERLLREHARQLRTHARQLGDKRYWDALEDTPDFVVMFVPGDNLYAAAIERDPNLFEEAYSQHVIIATPTTFLALAKAIAYGWRQERVSQDAQQVMTLGEELYKRLVRLGDRLSSLTKALETTVRRHNDLVGTLEGTVLPQARRFNDLGLGHAHGEIEESPPVLTDVREAVRGRDLEFAEQEEQENLTSTRSG</sequence>
<comment type="caution">
    <text evidence="7">The sequence shown here is derived from an EMBL/GenBank/DDBJ whole genome shotgun (WGS) entry which is preliminary data.</text>
</comment>
<feature type="coiled-coil region" evidence="6">
    <location>
        <begin position="62"/>
        <end position="114"/>
    </location>
</feature>
<evidence type="ECO:0000256" key="3">
    <source>
        <dbReference type="ARBA" id="ARBA00021840"/>
    </source>
</evidence>
<name>A0ABT5YR39_9PROT</name>
<comment type="similarity">
    <text evidence="2">Belongs to the RmuC family.</text>
</comment>
<evidence type="ECO:0000256" key="1">
    <source>
        <dbReference type="ARBA" id="ARBA00003416"/>
    </source>
</evidence>
<dbReference type="EMBL" id="JARHUD010000014">
    <property type="protein sequence ID" value="MDF2097429.1"/>
    <property type="molecule type" value="Genomic_DNA"/>
</dbReference>